<dbReference type="Proteomes" id="UP000076858">
    <property type="component" value="Unassembled WGS sequence"/>
</dbReference>
<name>A0A162R0E8_9CRUS</name>
<protein>
    <submittedName>
        <fullName evidence="1">Uncharacterized protein</fullName>
    </submittedName>
</protein>
<evidence type="ECO:0000313" key="1">
    <source>
        <dbReference type="EMBL" id="KZS20113.1"/>
    </source>
</evidence>
<proteinExistence type="predicted"/>
<sequence length="51" mass="6074">MDYIVGFLSHFKASPSFVYIWPVMSKWQHLTGLMYKTAFKFVFHSENSNRV</sequence>
<keyword evidence="2" id="KW-1185">Reference proteome</keyword>
<dbReference type="EMBL" id="LRGB01000245">
    <property type="protein sequence ID" value="KZS20113.1"/>
    <property type="molecule type" value="Genomic_DNA"/>
</dbReference>
<evidence type="ECO:0000313" key="2">
    <source>
        <dbReference type="Proteomes" id="UP000076858"/>
    </source>
</evidence>
<comment type="caution">
    <text evidence="1">The sequence shown here is derived from an EMBL/GenBank/DDBJ whole genome shotgun (WGS) entry which is preliminary data.</text>
</comment>
<gene>
    <name evidence="1" type="ORF">APZ42_013294</name>
</gene>
<dbReference type="AlphaFoldDB" id="A0A162R0E8"/>
<organism evidence="1 2">
    <name type="scientific">Daphnia magna</name>
    <dbReference type="NCBI Taxonomy" id="35525"/>
    <lineage>
        <taxon>Eukaryota</taxon>
        <taxon>Metazoa</taxon>
        <taxon>Ecdysozoa</taxon>
        <taxon>Arthropoda</taxon>
        <taxon>Crustacea</taxon>
        <taxon>Branchiopoda</taxon>
        <taxon>Diplostraca</taxon>
        <taxon>Cladocera</taxon>
        <taxon>Anomopoda</taxon>
        <taxon>Daphniidae</taxon>
        <taxon>Daphnia</taxon>
    </lineage>
</organism>
<accession>A0A162R0E8</accession>
<reference evidence="1 2" key="1">
    <citation type="submission" date="2016-03" db="EMBL/GenBank/DDBJ databases">
        <title>EvidentialGene: Evidence-directed Construction of Genes on Genomes.</title>
        <authorList>
            <person name="Gilbert D.G."/>
            <person name="Choi J.-H."/>
            <person name="Mockaitis K."/>
            <person name="Colbourne J."/>
            <person name="Pfrender M."/>
        </authorList>
    </citation>
    <scope>NUCLEOTIDE SEQUENCE [LARGE SCALE GENOMIC DNA]</scope>
    <source>
        <strain evidence="1 2">Xinb3</strain>
        <tissue evidence="1">Complete organism</tissue>
    </source>
</reference>